<geneLocation type="mitochondrion" evidence="2"/>
<feature type="transmembrane region" description="Helical" evidence="1">
    <location>
        <begin position="53"/>
        <end position="77"/>
    </location>
</feature>
<evidence type="ECO:0000313" key="2">
    <source>
        <dbReference type="EMBL" id="AZL93258.1"/>
    </source>
</evidence>
<protein>
    <submittedName>
        <fullName evidence="2">NADH dehydrogenase subunit 6</fullName>
    </submittedName>
</protein>
<reference evidence="2" key="1">
    <citation type="journal article" date="2018" name="Mol. Phylogenet. Evol.">
        <title>Mitochondrial phylogenomics of the Hymenoptera.</title>
        <authorList>
            <person name="Tang P."/>
            <person name="Zhu J.C."/>
            <person name="Zheng B.Y."/>
            <person name="Wei S.J."/>
            <person name="Sharkey M."/>
            <person name="Chen X.X."/>
            <person name="Vogler A.P."/>
        </authorList>
    </citation>
    <scope>NUCLEOTIDE SEQUENCE</scope>
</reference>
<accession>A0A3Q8UA26</accession>
<keyword evidence="1" id="KW-0812">Transmembrane</keyword>
<organism evidence="2">
    <name type="scientific">Gastraspis sp. ZJUH_2016016</name>
    <dbReference type="NCBI Taxonomy" id="2491177"/>
    <lineage>
        <taxon>Eukaryota</taxon>
        <taxon>Metazoa</taxon>
        <taxon>Ecdysozoa</taxon>
        <taxon>Arthropoda</taxon>
        <taxon>Hexapoda</taxon>
        <taxon>Insecta</taxon>
        <taxon>Pterygota</taxon>
        <taxon>Neoptera</taxon>
        <taxon>Endopterygota</taxon>
        <taxon>Hymenoptera</taxon>
        <taxon>Apocrita</taxon>
        <taxon>Proctotrupomorpha</taxon>
        <taxon>Cynipoidea</taxon>
        <taxon>Figitidae</taxon>
        <taxon>Eucoilinae</taxon>
        <taxon>Gastraspis</taxon>
    </lineage>
</organism>
<gene>
    <name evidence="2" type="primary">nad6</name>
</gene>
<feature type="transmembrane region" description="Helical" evidence="1">
    <location>
        <begin position="89"/>
        <end position="108"/>
    </location>
</feature>
<proteinExistence type="predicted"/>
<keyword evidence="2" id="KW-0496">Mitochondrion</keyword>
<keyword evidence="1" id="KW-0472">Membrane</keyword>
<keyword evidence="1" id="KW-1133">Transmembrane helix</keyword>
<feature type="transmembrane region" description="Helical" evidence="1">
    <location>
        <begin position="29"/>
        <end position="47"/>
    </location>
</feature>
<dbReference type="EMBL" id="MG923497">
    <property type="protein sequence ID" value="AZL93258.1"/>
    <property type="molecule type" value="Genomic_DNA"/>
</dbReference>
<name>A0A3Q8UA26_9HYME</name>
<evidence type="ECO:0000256" key="1">
    <source>
        <dbReference type="SAM" id="Phobius"/>
    </source>
</evidence>
<sequence>MSLMNLFMIFFMSMMLLFMLHFNNIHPLMVGLVLLLLSIIVSLQMNLFNKSSIFSMIMYLIVIGGFLILFLYFNSFVLNMKMFFNIESMILCLFNFFLYFMLLILLMFKFDYLNYMIFLNNKILEMKNLINLNELNQSDFNKIFLKLSSLMVFGMLYLFYVLVVIVKIIFFYNPKSLRKLLYEDKSVIK</sequence>
<feature type="transmembrane region" description="Helical" evidence="1">
    <location>
        <begin position="150"/>
        <end position="172"/>
    </location>
</feature>
<dbReference type="AlphaFoldDB" id="A0A3Q8UA26"/>